<dbReference type="Pfam" id="PF05015">
    <property type="entry name" value="HigB-like_toxin"/>
    <property type="match status" value="1"/>
</dbReference>
<sequence length="71" mass="8398">MKPQHAPKLRLLLSAMDSANKTEDLDLPGWRLHPLKGDQSPRWSLSVDKNWRVTFEFREGNAYLLDYEDYH</sequence>
<gene>
    <name evidence="1" type="ORF">C3B54_111404</name>
</gene>
<keyword evidence="2" id="KW-1185">Reference proteome</keyword>
<dbReference type="Gene3D" id="3.30.2310.20">
    <property type="entry name" value="RelE-like"/>
    <property type="match status" value="1"/>
</dbReference>
<name>A0A2L2BRU3_9MICO</name>
<evidence type="ECO:0000313" key="2">
    <source>
        <dbReference type="Proteomes" id="UP000243077"/>
    </source>
</evidence>
<dbReference type="EMBL" id="CP026923">
    <property type="protein sequence ID" value="AVG24347.1"/>
    <property type="molecule type" value="Genomic_DNA"/>
</dbReference>
<evidence type="ECO:0000313" key="1">
    <source>
        <dbReference type="EMBL" id="AVG24347.1"/>
    </source>
</evidence>
<dbReference type="AlphaFoldDB" id="A0A2L2BRU3"/>
<proteinExistence type="predicted"/>
<protein>
    <submittedName>
        <fullName evidence="1">HigB ribonuclease / toxin</fullName>
    </submittedName>
</protein>
<dbReference type="SUPFAM" id="SSF143011">
    <property type="entry name" value="RelE-like"/>
    <property type="match status" value="1"/>
</dbReference>
<accession>A0A2L2BRU3</accession>
<reference evidence="1 2" key="1">
    <citation type="submission" date="2018-02" db="EMBL/GenBank/DDBJ databases">
        <title>Complete genome of the streamlined marine actinobacterium Pontimonas salivibrio CL-TW6 adapted to coastal planktonic lifestype.</title>
        <authorList>
            <person name="Cho B.C."/>
            <person name="Hardies S.C."/>
            <person name="Jang G.I."/>
            <person name="Hwang C.Y."/>
        </authorList>
    </citation>
    <scope>NUCLEOTIDE SEQUENCE [LARGE SCALE GENOMIC DNA]</scope>
    <source>
        <strain evidence="1 2">CL-TW6</strain>
    </source>
</reference>
<dbReference type="InterPro" id="IPR007711">
    <property type="entry name" value="HigB-1"/>
</dbReference>
<dbReference type="KEGG" id="psai:C3B54_111404"/>
<organism evidence="1 2">
    <name type="scientific">Pontimonas salivibrio</name>
    <dbReference type="NCBI Taxonomy" id="1159327"/>
    <lineage>
        <taxon>Bacteria</taxon>
        <taxon>Bacillati</taxon>
        <taxon>Actinomycetota</taxon>
        <taxon>Actinomycetes</taxon>
        <taxon>Micrococcales</taxon>
        <taxon>Microbacteriaceae</taxon>
        <taxon>Pontimonas</taxon>
    </lineage>
</organism>
<dbReference type="Proteomes" id="UP000243077">
    <property type="component" value="Chromosome"/>
</dbReference>
<dbReference type="InterPro" id="IPR035093">
    <property type="entry name" value="RelE/ParE_toxin_dom_sf"/>
</dbReference>